<accession>A0ABR4APW0</accession>
<gene>
    <name evidence="2" type="ORF">ABVK25_011444</name>
</gene>
<dbReference type="InterPro" id="IPR008984">
    <property type="entry name" value="SMAD_FHA_dom_sf"/>
</dbReference>
<feature type="domain" description="FHA" evidence="1">
    <location>
        <begin position="18"/>
        <end position="78"/>
    </location>
</feature>
<dbReference type="Pfam" id="PF00498">
    <property type="entry name" value="FHA"/>
    <property type="match status" value="1"/>
</dbReference>
<dbReference type="EMBL" id="JBHFEH010000098">
    <property type="protein sequence ID" value="KAL2047515.1"/>
    <property type="molecule type" value="Genomic_DNA"/>
</dbReference>
<comment type="caution">
    <text evidence="2">The sequence shown here is derived from an EMBL/GenBank/DDBJ whole genome shotgun (WGS) entry which is preliminary data.</text>
</comment>
<reference evidence="2 3" key="1">
    <citation type="submission" date="2024-09" db="EMBL/GenBank/DDBJ databases">
        <title>Rethinking Asexuality: The Enigmatic Case of Functional Sexual Genes in Lepraria (Stereocaulaceae).</title>
        <authorList>
            <person name="Doellman M."/>
            <person name="Sun Y."/>
            <person name="Barcenas-Pena A."/>
            <person name="Lumbsch H.T."/>
            <person name="Grewe F."/>
        </authorList>
    </citation>
    <scope>NUCLEOTIDE SEQUENCE [LARGE SCALE GENOMIC DNA]</scope>
    <source>
        <strain evidence="2 3">Grewe 0041</strain>
    </source>
</reference>
<sequence length="92" mass="10715">MIRTPQLHFQHIEKSNDYVFGQALPVVKFPVVDFQLTVGPEERISIARMHFRLVVGHDFNWTIINESEPGTWINGVNLIPPAIQRRYFKQGK</sequence>
<name>A0ABR4APW0_9LECA</name>
<organism evidence="2 3">
    <name type="scientific">Lepraria finkii</name>
    <dbReference type="NCBI Taxonomy" id="1340010"/>
    <lineage>
        <taxon>Eukaryota</taxon>
        <taxon>Fungi</taxon>
        <taxon>Dikarya</taxon>
        <taxon>Ascomycota</taxon>
        <taxon>Pezizomycotina</taxon>
        <taxon>Lecanoromycetes</taxon>
        <taxon>OSLEUM clade</taxon>
        <taxon>Lecanoromycetidae</taxon>
        <taxon>Lecanorales</taxon>
        <taxon>Lecanorineae</taxon>
        <taxon>Stereocaulaceae</taxon>
        <taxon>Lepraria</taxon>
    </lineage>
</organism>
<evidence type="ECO:0000259" key="1">
    <source>
        <dbReference type="PROSITE" id="PS50006"/>
    </source>
</evidence>
<evidence type="ECO:0000313" key="3">
    <source>
        <dbReference type="Proteomes" id="UP001590951"/>
    </source>
</evidence>
<proteinExistence type="predicted"/>
<dbReference type="InterPro" id="IPR000253">
    <property type="entry name" value="FHA_dom"/>
</dbReference>
<dbReference type="Proteomes" id="UP001590951">
    <property type="component" value="Unassembled WGS sequence"/>
</dbReference>
<keyword evidence="3" id="KW-1185">Reference proteome</keyword>
<dbReference type="SUPFAM" id="SSF49879">
    <property type="entry name" value="SMAD/FHA domain"/>
    <property type="match status" value="1"/>
</dbReference>
<protein>
    <recommendedName>
        <fullName evidence="1">FHA domain-containing protein</fullName>
    </recommendedName>
</protein>
<evidence type="ECO:0000313" key="2">
    <source>
        <dbReference type="EMBL" id="KAL2047515.1"/>
    </source>
</evidence>
<dbReference type="PROSITE" id="PS50006">
    <property type="entry name" value="FHA_DOMAIN"/>
    <property type="match status" value="1"/>
</dbReference>